<feature type="transmembrane region" description="Helical" evidence="9">
    <location>
        <begin position="20"/>
        <end position="49"/>
    </location>
</feature>
<dbReference type="OrthoDB" id="9810350at2"/>
<organism evidence="10 11">
    <name type="scientific">Geodermatophilus siccatus</name>
    <dbReference type="NCBI Taxonomy" id="1137991"/>
    <lineage>
        <taxon>Bacteria</taxon>
        <taxon>Bacillati</taxon>
        <taxon>Actinomycetota</taxon>
        <taxon>Actinomycetes</taxon>
        <taxon>Geodermatophilales</taxon>
        <taxon>Geodermatophilaceae</taxon>
        <taxon>Geodermatophilus</taxon>
    </lineage>
</organism>
<dbReference type="InterPro" id="IPR037673">
    <property type="entry name" value="MSC/AndL"/>
</dbReference>
<dbReference type="GO" id="GO:0008381">
    <property type="term" value="F:mechanosensitive monoatomic ion channel activity"/>
    <property type="evidence" value="ECO:0007669"/>
    <property type="project" value="InterPro"/>
</dbReference>
<dbReference type="PANTHER" id="PTHR30266">
    <property type="entry name" value="MECHANOSENSITIVE CHANNEL MSCL"/>
    <property type="match status" value="1"/>
</dbReference>
<dbReference type="Pfam" id="PF01741">
    <property type="entry name" value="MscL"/>
    <property type="match status" value="1"/>
</dbReference>
<protein>
    <submittedName>
        <fullName evidence="10">Large conductance mechanosensitive channel</fullName>
    </submittedName>
</protein>
<keyword evidence="3" id="KW-1003">Cell membrane</keyword>
<evidence type="ECO:0000256" key="4">
    <source>
        <dbReference type="ARBA" id="ARBA00022692"/>
    </source>
</evidence>
<dbReference type="NCBIfam" id="TIGR00220">
    <property type="entry name" value="mscL"/>
    <property type="match status" value="1"/>
</dbReference>
<gene>
    <name evidence="10" type="ORF">SAMN05660642_01136</name>
</gene>
<keyword evidence="6" id="KW-0406">Ion transport</keyword>
<dbReference type="InterPro" id="IPR036019">
    <property type="entry name" value="MscL_channel"/>
</dbReference>
<keyword evidence="5 9" id="KW-1133">Transmembrane helix</keyword>
<evidence type="ECO:0000256" key="6">
    <source>
        <dbReference type="ARBA" id="ARBA00023065"/>
    </source>
</evidence>
<evidence type="ECO:0000256" key="7">
    <source>
        <dbReference type="ARBA" id="ARBA00023136"/>
    </source>
</evidence>
<evidence type="ECO:0000256" key="5">
    <source>
        <dbReference type="ARBA" id="ARBA00022989"/>
    </source>
</evidence>
<evidence type="ECO:0000256" key="1">
    <source>
        <dbReference type="ARBA" id="ARBA00004141"/>
    </source>
</evidence>
<evidence type="ECO:0000256" key="8">
    <source>
        <dbReference type="ARBA" id="ARBA00023303"/>
    </source>
</evidence>
<evidence type="ECO:0000256" key="2">
    <source>
        <dbReference type="ARBA" id="ARBA00022448"/>
    </source>
</evidence>
<keyword evidence="11" id="KW-1185">Reference proteome</keyword>
<proteinExistence type="predicted"/>
<dbReference type="RefSeq" id="WP_091214915.1">
    <property type="nucleotide sequence ID" value="NZ_FNHE01000002.1"/>
</dbReference>
<reference evidence="11" key="1">
    <citation type="submission" date="2016-10" db="EMBL/GenBank/DDBJ databases">
        <authorList>
            <person name="Varghese N."/>
            <person name="Submissions S."/>
        </authorList>
    </citation>
    <scope>NUCLEOTIDE SEQUENCE [LARGE SCALE GENOMIC DNA]</scope>
    <source>
        <strain evidence="11">DSM 45419</strain>
    </source>
</reference>
<accession>A0A1G9NRL8</accession>
<name>A0A1G9NRL8_9ACTN</name>
<dbReference type="PANTHER" id="PTHR30266:SF2">
    <property type="entry name" value="LARGE-CONDUCTANCE MECHANOSENSITIVE CHANNEL"/>
    <property type="match status" value="1"/>
</dbReference>
<evidence type="ECO:0000256" key="3">
    <source>
        <dbReference type="ARBA" id="ARBA00022475"/>
    </source>
</evidence>
<feature type="transmembrane region" description="Helical" evidence="9">
    <location>
        <begin position="69"/>
        <end position="90"/>
    </location>
</feature>
<dbReference type="InterPro" id="IPR001185">
    <property type="entry name" value="MS_channel"/>
</dbReference>
<evidence type="ECO:0000313" key="10">
    <source>
        <dbReference type="EMBL" id="SDL88677.1"/>
    </source>
</evidence>
<dbReference type="AlphaFoldDB" id="A0A1G9NRL8"/>
<dbReference type="STRING" id="1137991.SAMN05660642_01136"/>
<keyword evidence="4 9" id="KW-0812">Transmembrane</keyword>
<dbReference type="EMBL" id="FNHE01000002">
    <property type="protein sequence ID" value="SDL88677.1"/>
    <property type="molecule type" value="Genomic_DNA"/>
</dbReference>
<evidence type="ECO:0000313" key="11">
    <source>
        <dbReference type="Proteomes" id="UP000198680"/>
    </source>
</evidence>
<keyword evidence="2" id="KW-0813">Transport</keyword>
<evidence type="ECO:0000256" key="9">
    <source>
        <dbReference type="SAM" id="Phobius"/>
    </source>
</evidence>
<dbReference type="Gene3D" id="1.10.1200.120">
    <property type="entry name" value="Large-conductance mechanosensitive channel, MscL, domain 1"/>
    <property type="match status" value="1"/>
</dbReference>
<keyword evidence="8" id="KW-0407">Ion channel</keyword>
<dbReference type="Proteomes" id="UP000198680">
    <property type="component" value="Unassembled WGS sequence"/>
</dbReference>
<dbReference type="GO" id="GO:0016020">
    <property type="term" value="C:membrane"/>
    <property type="evidence" value="ECO:0007669"/>
    <property type="project" value="UniProtKB-SubCell"/>
</dbReference>
<comment type="subcellular location">
    <subcellularLocation>
        <location evidence="1">Membrane</location>
        <topology evidence="1">Multi-pass membrane protein</topology>
    </subcellularLocation>
</comment>
<keyword evidence="7 9" id="KW-0472">Membrane</keyword>
<dbReference type="SUPFAM" id="SSF81330">
    <property type="entry name" value="Gated mechanosensitive channel"/>
    <property type="match status" value="1"/>
</dbReference>
<sequence length="136" mass="14504">MRTLLTNFRNFAFSGSLIDLAVGLAIGAAFATVVESLVGDVILPLVAAIFGEPNFDALVLTVNGAEIRYGSFLTALVSFLLLALTIMFLVQAVRRATGRETAGAQGSRECDHCKSFIPVDATVCMFCTRDVDPIIT</sequence>